<evidence type="ECO:0000313" key="3">
    <source>
        <dbReference type="Proteomes" id="UP001289374"/>
    </source>
</evidence>
<feature type="region of interest" description="Disordered" evidence="1">
    <location>
        <begin position="49"/>
        <end position="70"/>
    </location>
</feature>
<dbReference type="Proteomes" id="UP001289374">
    <property type="component" value="Unassembled WGS sequence"/>
</dbReference>
<proteinExistence type="predicted"/>
<dbReference type="FunFam" id="3.80.10.10:FF:002340">
    <property type="entry name" value="Uncharacterized protein"/>
    <property type="match status" value="1"/>
</dbReference>
<evidence type="ECO:0000256" key="1">
    <source>
        <dbReference type="SAM" id="MobiDB-lite"/>
    </source>
</evidence>
<feature type="region of interest" description="Disordered" evidence="1">
    <location>
        <begin position="1"/>
        <end position="30"/>
    </location>
</feature>
<dbReference type="EMBL" id="JACGWL010000001">
    <property type="protein sequence ID" value="KAK4411240.1"/>
    <property type="molecule type" value="Genomic_DNA"/>
</dbReference>
<dbReference type="Gene3D" id="3.80.10.10">
    <property type="entry name" value="Ribonuclease Inhibitor"/>
    <property type="match status" value="2"/>
</dbReference>
<dbReference type="AlphaFoldDB" id="A0AAE1XFX6"/>
<dbReference type="GO" id="GO:0019005">
    <property type="term" value="C:SCF ubiquitin ligase complex"/>
    <property type="evidence" value="ECO:0007669"/>
    <property type="project" value="TreeGrafter"/>
</dbReference>
<dbReference type="PANTHER" id="PTHR13318:SF74">
    <property type="entry name" value="OS02G0658500 PROTEIN"/>
    <property type="match status" value="1"/>
</dbReference>
<dbReference type="InterPro" id="IPR032675">
    <property type="entry name" value="LRR_dom_sf"/>
</dbReference>
<organism evidence="2 3">
    <name type="scientific">Sesamum angolense</name>
    <dbReference type="NCBI Taxonomy" id="2727404"/>
    <lineage>
        <taxon>Eukaryota</taxon>
        <taxon>Viridiplantae</taxon>
        <taxon>Streptophyta</taxon>
        <taxon>Embryophyta</taxon>
        <taxon>Tracheophyta</taxon>
        <taxon>Spermatophyta</taxon>
        <taxon>Magnoliopsida</taxon>
        <taxon>eudicotyledons</taxon>
        <taxon>Gunneridae</taxon>
        <taxon>Pentapetalae</taxon>
        <taxon>asterids</taxon>
        <taxon>lamiids</taxon>
        <taxon>Lamiales</taxon>
        <taxon>Pedaliaceae</taxon>
        <taxon>Sesamum</taxon>
    </lineage>
</organism>
<reference evidence="2" key="1">
    <citation type="submission" date="2020-06" db="EMBL/GenBank/DDBJ databases">
        <authorList>
            <person name="Li T."/>
            <person name="Hu X."/>
            <person name="Zhang T."/>
            <person name="Song X."/>
            <person name="Zhang H."/>
            <person name="Dai N."/>
            <person name="Sheng W."/>
            <person name="Hou X."/>
            <person name="Wei L."/>
        </authorList>
    </citation>
    <scope>NUCLEOTIDE SEQUENCE</scope>
    <source>
        <strain evidence="2">K16</strain>
        <tissue evidence="2">Leaf</tissue>
    </source>
</reference>
<name>A0AAE1XFX6_9LAMI</name>
<dbReference type="SUPFAM" id="SSF81383">
    <property type="entry name" value="F-box domain"/>
    <property type="match status" value="1"/>
</dbReference>
<dbReference type="InterPro" id="IPR036047">
    <property type="entry name" value="F-box-like_dom_sf"/>
</dbReference>
<dbReference type="GO" id="GO:0031146">
    <property type="term" value="P:SCF-dependent proteasomal ubiquitin-dependent protein catabolic process"/>
    <property type="evidence" value="ECO:0007669"/>
    <property type="project" value="TreeGrafter"/>
</dbReference>
<gene>
    <name evidence="2" type="ORF">Sango_0197000</name>
</gene>
<accession>A0AAE1XFX6</accession>
<evidence type="ECO:0000313" key="2">
    <source>
        <dbReference type="EMBL" id="KAK4411240.1"/>
    </source>
</evidence>
<protein>
    <submittedName>
        <fullName evidence="2">F-box protein</fullName>
    </submittedName>
</protein>
<dbReference type="InterPro" id="IPR006553">
    <property type="entry name" value="Leu-rich_rpt_Cys-con_subtyp"/>
</dbReference>
<dbReference type="PANTHER" id="PTHR13318">
    <property type="entry name" value="PARTNER OF PAIRED, ISOFORM B-RELATED"/>
    <property type="match status" value="1"/>
</dbReference>
<keyword evidence="3" id="KW-1185">Reference proteome</keyword>
<dbReference type="Gene3D" id="1.20.1280.50">
    <property type="match status" value="1"/>
</dbReference>
<dbReference type="SUPFAM" id="SSF52047">
    <property type="entry name" value="RNI-like"/>
    <property type="match status" value="1"/>
</dbReference>
<reference evidence="2" key="2">
    <citation type="journal article" date="2024" name="Plant">
        <title>Genomic evolution and insights into agronomic trait innovations of Sesamum species.</title>
        <authorList>
            <person name="Miao H."/>
            <person name="Wang L."/>
            <person name="Qu L."/>
            <person name="Liu H."/>
            <person name="Sun Y."/>
            <person name="Le M."/>
            <person name="Wang Q."/>
            <person name="Wei S."/>
            <person name="Zheng Y."/>
            <person name="Lin W."/>
            <person name="Duan Y."/>
            <person name="Cao H."/>
            <person name="Xiong S."/>
            <person name="Wang X."/>
            <person name="Wei L."/>
            <person name="Li C."/>
            <person name="Ma Q."/>
            <person name="Ju M."/>
            <person name="Zhao R."/>
            <person name="Li G."/>
            <person name="Mu C."/>
            <person name="Tian Q."/>
            <person name="Mei H."/>
            <person name="Zhang T."/>
            <person name="Gao T."/>
            <person name="Zhang H."/>
        </authorList>
    </citation>
    <scope>NUCLEOTIDE SEQUENCE</scope>
    <source>
        <strain evidence="2">K16</strain>
    </source>
</reference>
<comment type="caution">
    <text evidence="2">The sequence shown here is derived from an EMBL/GenBank/DDBJ whole genome shotgun (WGS) entry which is preliminary data.</text>
</comment>
<dbReference type="SMART" id="SM00367">
    <property type="entry name" value="LRR_CC"/>
    <property type="match status" value="4"/>
</dbReference>
<sequence>MSSSPDKISIFDPSKPKKKRHWSWSDPDRVDPHEALKHVMLKMRLHSLSNSGSTTPHSESEPDSDSFSPNPVSTAPDFTAMLSDELLLNVFNRIPDAKQLFSNSLVCKRWCVLCGKLIPSIKLLDWEFLESGRLSYRFPNLVDINIVPASIMFERNSGILLSTKSLEVYLNSGVLETEGSFVRKEDILDSEAIDKGVRILAEGCRNLRRIALMNVSEEGLNCLAEECELLQEMELHYCGDFALRGITKCQNLQILKLIGRLSGVYDSVVSDIGMTILAQGCRRLLKLELVGCEGSYDGIKAIGMCCQMLEELTFCSHRMEGGWLSALSYCGNLKILRLESCMCIDENPGPDEYLGACPMLEELHLRRCQMRDKEGVRALFMVCWNIRGLVIEDCWGMDNNVFAAATVFRAIRSLSLEGCSLLTTEGLESVVLSWKELDRLKVISCNNVRDSEITPELATLFSLLKELKWRPDSRSLLAASLAGTGIGQKAFVSVTATRRRHNPAASGFIPRIPASAQSYRDPRLQNCDSLCVTYGTYIVVQDSGD</sequence>